<reference evidence="1" key="2">
    <citation type="submission" date="2020-09" db="EMBL/GenBank/DDBJ databases">
        <authorList>
            <person name="Sun Q."/>
            <person name="Kim S."/>
        </authorList>
    </citation>
    <scope>NUCLEOTIDE SEQUENCE</scope>
    <source>
        <strain evidence="1">KCTC 42651</strain>
    </source>
</reference>
<accession>A0A919CQD0</accession>
<comment type="caution">
    <text evidence="1">The sequence shown here is derived from an EMBL/GenBank/DDBJ whole genome shotgun (WGS) entry which is preliminary data.</text>
</comment>
<reference evidence="1" key="1">
    <citation type="journal article" date="2014" name="Int. J. Syst. Evol. Microbiol.">
        <title>Complete genome sequence of Corynebacterium casei LMG S-19264T (=DSM 44701T), isolated from a smear-ripened cheese.</title>
        <authorList>
            <consortium name="US DOE Joint Genome Institute (JGI-PGF)"/>
            <person name="Walter F."/>
            <person name="Albersmeier A."/>
            <person name="Kalinowski J."/>
            <person name="Ruckert C."/>
        </authorList>
    </citation>
    <scope>NUCLEOTIDE SEQUENCE</scope>
    <source>
        <strain evidence="1">KCTC 42651</strain>
    </source>
</reference>
<proteinExistence type="predicted"/>
<dbReference type="RefSeq" id="WP_189991128.1">
    <property type="nucleotide sequence ID" value="NZ_BMZS01000007.1"/>
</dbReference>
<name>A0A919CQD0_9PROT</name>
<keyword evidence="2" id="KW-1185">Reference proteome</keyword>
<evidence type="ECO:0000313" key="2">
    <source>
        <dbReference type="Proteomes" id="UP000630353"/>
    </source>
</evidence>
<dbReference type="AlphaFoldDB" id="A0A919CQD0"/>
<dbReference type="EMBL" id="BMZS01000007">
    <property type="protein sequence ID" value="GHD53828.1"/>
    <property type="molecule type" value="Genomic_DNA"/>
</dbReference>
<gene>
    <name evidence="1" type="ORF">GCM10017083_30640</name>
</gene>
<evidence type="ECO:0000313" key="1">
    <source>
        <dbReference type="EMBL" id="GHD53828.1"/>
    </source>
</evidence>
<protein>
    <submittedName>
        <fullName evidence="1">Uncharacterized protein</fullName>
    </submittedName>
</protein>
<dbReference type="Proteomes" id="UP000630353">
    <property type="component" value="Unassembled WGS sequence"/>
</dbReference>
<organism evidence="1 2">
    <name type="scientific">Thalassobaculum fulvum</name>
    <dbReference type="NCBI Taxonomy" id="1633335"/>
    <lineage>
        <taxon>Bacteria</taxon>
        <taxon>Pseudomonadati</taxon>
        <taxon>Pseudomonadota</taxon>
        <taxon>Alphaproteobacteria</taxon>
        <taxon>Rhodospirillales</taxon>
        <taxon>Thalassobaculaceae</taxon>
        <taxon>Thalassobaculum</taxon>
    </lineage>
</organism>
<sequence length="275" mass="30657">MRTHHFESIWVDGTGATVPANDAALFRSIDERIDAVDRRGWINLRAGTDSVELWINPLNAGSRTVCAAIEILRRARSERRFVVRVYDRGACGALVADSIEQLPELIHESVGLTSRPGFPLMQDRLAGCLPTDINDRQVQEMWRFLVATRFSPGDQLVDRVVDTPGRAKIVSVGPGGKVRYLAHDRQTSALWKRPDGFAGESLDEIPMPTPLKRSVRADLAALLEGPQIVVSFVRGLRRVMRDEAPMDSYFRISIPLSRHPRSPERSALVLLAPYG</sequence>